<dbReference type="PANTHER" id="PTHR43806">
    <property type="entry name" value="PEPTIDASE S8"/>
    <property type="match status" value="1"/>
</dbReference>
<dbReference type="PANTHER" id="PTHR43806:SF66">
    <property type="entry name" value="SERIN ENDOPEPTIDASE"/>
    <property type="match status" value="1"/>
</dbReference>
<evidence type="ECO:0000256" key="6">
    <source>
        <dbReference type="ARBA" id="ARBA00022825"/>
    </source>
</evidence>
<gene>
    <name evidence="14" type="ORF">EV421DRAFT_1999656</name>
</gene>
<dbReference type="InterPro" id="IPR010435">
    <property type="entry name" value="C5a/SBT2-like_Fn3"/>
</dbReference>
<feature type="active site" description="Charge relay system" evidence="7 8">
    <location>
        <position position="538"/>
    </location>
</feature>
<sequence>MVPTSLQVAATLALYTISVNAQVASLSGIAKTTTLLTQTNKFIIEVDDATKIPTKRSLEGASPHEILYAYLEERDVSYEVNKEYDTADIFVGAAVTLTDAQDAAELSATEGIKAIRPVRVYPPPTLPRWDVVAEDDTPDIQTTHTLTVRPLNFVRLSSDAKYLKGVDKVHAEGNFGAGILVGIIDTGVDYTHPALGGGFGPSYKVVGGYDFVGDNYTGSNDPVPDNDPLDQCAGHGTHVTGILGADPDNPYNISGVAYQASINAYRVFGCTVLVDALLRGYEDGNDILTLSIGGTDGWTEGTASVVSSRIAATGKVVTIAAGNSGASGGWFTSGPGNGINVISVASLDNTAVPLQNATVGGVEHDPITYYQTTPLPVLETRLTYVTSNDTTIIDDACDALPDDTPDLSPYVVVIRRGTCTFVTKLANIADKGATVALIYDNGSGFGAIAVGDYNASLIQSADGEFLVEAYAAGAAVTITFPQAGASYDYPDPDGGLISTFTSYGPSNDFYFKPAVAAPGGNILSTLPLDSYGLLSGTSMATPFVAGCAALLFSAKGTSSEVGLSARSLFESTAKAISSSHTDGDPYQTVTQQGAGLINVYDAIHFATTLNQGELILNDTTHFQGSQTLTVTNTGSTSKDYNVTNVPAGTAVTVTEGSILVADGPVPLSTDYATASFSHEGFTLQPQESIDITVTITPPSGVDASTFPVYGGFIQVISGSEIVHATYLGLAASLYDKQVIDDTDHYFGVDLPAILDADGFVQSDPTNYTFSTTDFPSLLFRLAFGSPAISIDLVTADAALGRRDEPTLTFIEGSLAALAAPGIVGSIAELNYYPRNDDSDNPYYLLDLTTPTFADGTTIPNGSYKLLLRALKVTGDPSEESDYESWLSPIIGIVA</sequence>
<feature type="domain" description="PA" evidence="12">
    <location>
        <begin position="395"/>
        <end position="451"/>
    </location>
</feature>
<dbReference type="PROSITE" id="PS00138">
    <property type="entry name" value="SUBTILASE_SER"/>
    <property type="match status" value="1"/>
</dbReference>
<dbReference type="InterPro" id="IPR013783">
    <property type="entry name" value="Ig-like_fold"/>
</dbReference>
<comment type="caution">
    <text evidence="14">The sequence shown here is derived from an EMBL/GenBank/DDBJ whole genome shotgun (WGS) entry which is preliminary data.</text>
</comment>
<dbReference type="InterPro" id="IPR022398">
    <property type="entry name" value="Peptidase_S8_His-AS"/>
</dbReference>
<dbReference type="SUPFAM" id="SSF52743">
    <property type="entry name" value="Subtilisin-like"/>
    <property type="match status" value="1"/>
</dbReference>
<evidence type="ECO:0000259" key="13">
    <source>
        <dbReference type="Pfam" id="PF06280"/>
    </source>
</evidence>
<feature type="chain" id="PRO_5041326312" evidence="10">
    <location>
        <begin position="22"/>
        <end position="894"/>
    </location>
</feature>
<organism evidence="14 15">
    <name type="scientific">Armillaria borealis</name>
    <dbReference type="NCBI Taxonomy" id="47425"/>
    <lineage>
        <taxon>Eukaryota</taxon>
        <taxon>Fungi</taxon>
        <taxon>Dikarya</taxon>
        <taxon>Basidiomycota</taxon>
        <taxon>Agaricomycotina</taxon>
        <taxon>Agaricomycetes</taxon>
        <taxon>Agaricomycetidae</taxon>
        <taxon>Agaricales</taxon>
        <taxon>Marasmiineae</taxon>
        <taxon>Physalacriaceae</taxon>
        <taxon>Armillaria</taxon>
    </lineage>
</organism>
<dbReference type="Proteomes" id="UP001175226">
    <property type="component" value="Unassembled WGS sequence"/>
</dbReference>
<evidence type="ECO:0000256" key="8">
    <source>
        <dbReference type="PROSITE-ProRule" id="PRU01240"/>
    </source>
</evidence>
<reference evidence="14" key="1">
    <citation type="submission" date="2023-06" db="EMBL/GenBank/DDBJ databases">
        <authorList>
            <consortium name="Lawrence Berkeley National Laboratory"/>
            <person name="Ahrendt S."/>
            <person name="Sahu N."/>
            <person name="Indic B."/>
            <person name="Wong-Bajracharya J."/>
            <person name="Merenyi Z."/>
            <person name="Ke H.-M."/>
            <person name="Monk M."/>
            <person name="Kocsube S."/>
            <person name="Drula E."/>
            <person name="Lipzen A."/>
            <person name="Balint B."/>
            <person name="Henrissat B."/>
            <person name="Andreopoulos B."/>
            <person name="Martin F.M."/>
            <person name="Harder C.B."/>
            <person name="Rigling D."/>
            <person name="Ford K.L."/>
            <person name="Foster G.D."/>
            <person name="Pangilinan J."/>
            <person name="Papanicolaou A."/>
            <person name="Barry K."/>
            <person name="LaButti K."/>
            <person name="Viragh M."/>
            <person name="Koriabine M."/>
            <person name="Yan M."/>
            <person name="Riley R."/>
            <person name="Champramary S."/>
            <person name="Plett K.L."/>
            <person name="Tsai I.J."/>
            <person name="Slot J."/>
            <person name="Sipos G."/>
            <person name="Plett J."/>
            <person name="Nagy L.G."/>
            <person name="Grigoriev I.V."/>
        </authorList>
    </citation>
    <scope>NUCLEOTIDE SEQUENCE</scope>
    <source>
        <strain evidence="14">FPL87.14</strain>
    </source>
</reference>
<dbReference type="InterPro" id="IPR023828">
    <property type="entry name" value="Peptidase_S8_Ser-AS"/>
</dbReference>
<feature type="domain" description="C5a peptidase/Subtilisin-like protease SBT2-like Fn3-like" evidence="13">
    <location>
        <begin position="616"/>
        <end position="715"/>
    </location>
</feature>
<evidence type="ECO:0000256" key="10">
    <source>
        <dbReference type="SAM" id="SignalP"/>
    </source>
</evidence>
<keyword evidence="15" id="KW-1185">Reference proteome</keyword>
<dbReference type="EMBL" id="JAUEPT010000009">
    <property type="protein sequence ID" value="KAK0448701.1"/>
    <property type="molecule type" value="Genomic_DNA"/>
</dbReference>
<keyword evidence="3 8" id="KW-0645">Protease</keyword>
<evidence type="ECO:0000259" key="12">
    <source>
        <dbReference type="Pfam" id="PF02225"/>
    </source>
</evidence>
<dbReference type="GO" id="GO:0005615">
    <property type="term" value="C:extracellular space"/>
    <property type="evidence" value="ECO:0007669"/>
    <property type="project" value="TreeGrafter"/>
</dbReference>
<dbReference type="GO" id="GO:0004252">
    <property type="term" value="F:serine-type endopeptidase activity"/>
    <property type="evidence" value="ECO:0007669"/>
    <property type="project" value="UniProtKB-UniRule"/>
</dbReference>
<evidence type="ECO:0000256" key="3">
    <source>
        <dbReference type="ARBA" id="ARBA00022670"/>
    </source>
</evidence>
<evidence type="ECO:0000259" key="11">
    <source>
        <dbReference type="Pfam" id="PF00082"/>
    </source>
</evidence>
<dbReference type="GO" id="GO:0006508">
    <property type="term" value="P:proteolysis"/>
    <property type="evidence" value="ECO:0007669"/>
    <property type="project" value="UniProtKB-KW"/>
</dbReference>
<keyword evidence="5 8" id="KW-0378">Hydrolase</keyword>
<dbReference type="Pfam" id="PF02225">
    <property type="entry name" value="PA"/>
    <property type="match status" value="1"/>
</dbReference>
<dbReference type="Gene3D" id="3.40.50.200">
    <property type="entry name" value="Peptidase S8/S53 domain"/>
    <property type="match status" value="1"/>
</dbReference>
<dbReference type="InterPro" id="IPR034187">
    <property type="entry name" value="Peptidases_S8_5"/>
</dbReference>
<keyword evidence="4 10" id="KW-0732">Signal</keyword>
<feature type="signal peptide" evidence="10">
    <location>
        <begin position="1"/>
        <end position="21"/>
    </location>
</feature>
<feature type="domain" description="Peptidase S8/S53" evidence="11">
    <location>
        <begin position="176"/>
        <end position="581"/>
    </location>
</feature>
<evidence type="ECO:0000256" key="7">
    <source>
        <dbReference type="PIRSR" id="PIRSR615500-1"/>
    </source>
</evidence>
<keyword evidence="2" id="KW-0964">Secreted</keyword>
<evidence type="ECO:0000256" key="2">
    <source>
        <dbReference type="ARBA" id="ARBA00022512"/>
    </source>
</evidence>
<dbReference type="AlphaFoldDB" id="A0AA39JTM0"/>
<dbReference type="InterPro" id="IPR015500">
    <property type="entry name" value="Peptidase_S8_subtilisin-rel"/>
</dbReference>
<keyword evidence="2" id="KW-0134">Cell wall</keyword>
<evidence type="ECO:0000313" key="15">
    <source>
        <dbReference type="Proteomes" id="UP001175226"/>
    </source>
</evidence>
<dbReference type="InterPro" id="IPR023827">
    <property type="entry name" value="Peptidase_S8_Asp-AS"/>
</dbReference>
<dbReference type="InterPro" id="IPR050131">
    <property type="entry name" value="Peptidase_S8_subtilisin-like"/>
</dbReference>
<evidence type="ECO:0000313" key="14">
    <source>
        <dbReference type="EMBL" id="KAK0448701.1"/>
    </source>
</evidence>
<name>A0AA39JTM0_9AGAR</name>
<dbReference type="CDD" id="cd07489">
    <property type="entry name" value="Peptidases_S8_5"/>
    <property type="match status" value="1"/>
</dbReference>
<dbReference type="PROSITE" id="PS00136">
    <property type="entry name" value="SUBTILASE_ASP"/>
    <property type="match status" value="1"/>
</dbReference>
<evidence type="ECO:0000256" key="9">
    <source>
        <dbReference type="RuleBase" id="RU003355"/>
    </source>
</evidence>
<evidence type="ECO:0000256" key="4">
    <source>
        <dbReference type="ARBA" id="ARBA00022729"/>
    </source>
</evidence>
<dbReference type="InterPro" id="IPR003137">
    <property type="entry name" value="PA_domain"/>
</dbReference>
<feature type="active site" description="Charge relay system" evidence="7 8">
    <location>
        <position position="235"/>
    </location>
</feature>
<proteinExistence type="inferred from homology"/>
<dbReference type="Gene3D" id="3.50.30.30">
    <property type="match status" value="1"/>
</dbReference>
<dbReference type="PROSITE" id="PS51892">
    <property type="entry name" value="SUBTILASE"/>
    <property type="match status" value="1"/>
</dbReference>
<evidence type="ECO:0000256" key="5">
    <source>
        <dbReference type="ARBA" id="ARBA00022801"/>
    </source>
</evidence>
<dbReference type="InterPro" id="IPR000209">
    <property type="entry name" value="Peptidase_S8/S53_dom"/>
</dbReference>
<dbReference type="InterPro" id="IPR036852">
    <property type="entry name" value="Peptidase_S8/S53_dom_sf"/>
</dbReference>
<dbReference type="PRINTS" id="PR00723">
    <property type="entry name" value="SUBTILISIN"/>
</dbReference>
<dbReference type="Pfam" id="PF06280">
    <property type="entry name" value="fn3_5"/>
    <property type="match status" value="1"/>
</dbReference>
<dbReference type="CDD" id="cd02124">
    <property type="entry name" value="PA_PoS1_like"/>
    <property type="match status" value="1"/>
</dbReference>
<dbReference type="GO" id="GO:0016020">
    <property type="term" value="C:membrane"/>
    <property type="evidence" value="ECO:0007669"/>
    <property type="project" value="InterPro"/>
</dbReference>
<evidence type="ECO:0000256" key="1">
    <source>
        <dbReference type="ARBA" id="ARBA00011073"/>
    </source>
</evidence>
<keyword evidence="6 8" id="KW-0720">Serine protease</keyword>
<dbReference type="PROSITE" id="PS00137">
    <property type="entry name" value="SUBTILASE_HIS"/>
    <property type="match status" value="1"/>
</dbReference>
<comment type="similarity">
    <text evidence="1 8 9">Belongs to the peptidase S8 family.</text>
</comment>
<feature type="active site" description="Charge relay system" evidence="7 8">
    <location>
        <position position="185"/>
    </location>
</feature>
<accession>A0AA39JTM0</accession>
<dbReference type="Gene3D" id="2.60.40.10">
    <property type="entry name" value="Immunoglobulins"/>
    <property type="match status" value="1"/>
</dbReference>
<dbReference type="Pfam" id="PF00082">
    <property type="entry name" value="Peptidase_S8"/>
    <property type="match status" value="1"/>
</dbReference>
<protein>
    <submittedName>
        <fullName evidence="14">Subtilisin-like protease</fullName>
    </submittedName>
</protein>